<dbReference type="AlphaFoldDB" id="A0A6A6I5I1"/>
<dbReference type="Proteomes" id="UP000800094">
    <property type="component" value="Unassembled WGS sequence"/>
</dbReference>
<protein>
    <recommendedName>
        <fullName evidence="5">Peptidase C14 caspase domain-containing protein</fullName>
    </recommendedName>
</protein>
<feature type="domain" description="Peptidase C14 caspase" evidence="5">
    <location>
        <begin position="10"/>
        <end position="253"/>
    </location>
</feature>
<keyword evidence="3" id="KW-0788">Thiol protease</keyword>
<dbReference type="GO" id="GO:0006915">
    <property type="term" value="P:apoptotic process"/>
    <property type="evidence" value="ECO:0007669"/>
    <property type="project" value="UniProtKB-KW"/>
</dbReference>
<proteinExistence type="inferred from homology"/>
<name>A0A6A6I5I1_9PLEO</name>
<dbReference type="InterPro" id="IPR011600">
    <property type="entry name" value="Pept_C14_caspase"/>
</dbReference>
<organism evidence="6 7">
    <name type="scientific">Trematosphaeria pertusa</name>
    <dbReference type="NCBI Taxonomy" id="390896"/>
    <lineage>
        <taxon>Eukaryota</taxon>
        <taxon>Fungi</taxon>
        <taxon>Dikarya</taxon>
        <taxon>Ascomycota</taxon>
        <taxon>Pezizomycotina</taxon>
        <taxon>Dothideomycetes</taxon>
        <taxon>Pleosporomycetidae</taxon>
        <taxon>Pleosporales</taxon>
        <taxon>Massarineae</taxon>
        <taxon>Trematosphaeriaceae</taxon>
        <taxon>Trematosphaeria</taxon>
    </lineage>
</organism>
<dbReference type="OrthoDB" id="3223806at2759"/>
<evidence type="ECO:0000256" key="2">
    <source>
        <dbReference type="ARBA" id="ARBA00022703"/>
    </source>
</evidence>
<evidence type="ECO:0000256" key="4">
    <source>
        <dbReference type="ARBA" id="ARBA00023145"/>
    </source>
</evidence>
<dbReference type="Gene3D" id="3.40.50.1460">
    <property type="match status" value="1"/>
</dbReference>
<evidence type="ECO:0000313" key="7">
    <source>
        <dbReference type="Proteomes" id="UP000800094"/>
    </source>
</evidence>
<dbReference type="GO" id="GO:0005737">
    <property type="term" value="C:cytoplasm"/>
    <property type="evidence" value="ECO:0007669"/>
    <property type="project" value="TreeGrafter"/>
</dbReference>
<sequence length="810" mass="89700">METVQSSIARRALLIGSSYDELRGTENDVATMAEVLRSYGFHVDDANYVKKLCGADATRKKILQAWEDIISSTSWDDAVVIYYSGHGGLAQPKRSDASSEHSKNIQFLVTTDFNLATDEWLGIMGDEISNWLLRTTGKTRNVTYILDCCHSARLGRGPRGAVSRKQSSFDYDVLAEHRLRLREGNKMLENEFWTNPDVVRIAAAADLEPAWQYQNTRGQYVGILTEKLAEMMKDASGQMSWRNIMLGTKALVERAFDDDDFQKPRSAGADTRIPFSLDRGPFSALLAEVGPEFTTISGGKVHGLQAGDVYTLVPFRTEGRDAHTTPTTGRRATIWKTNGFKAVALDVSTESYPFTEALALPYSRRRRWPMSVSGSVQHAEELFSKSPFFSRCEAGEKATVELKEGENSGEIALFAGGTQLGSGQANNPWNVEKLISIAHTFAEAQAILTLEGGTGDEKFKHGLKIEIGAVQDYEGNPRLEFSANSAEKPGQLGLAAGEQYYIRFQLNDDLGVFINTFRIDASGKVTLVSRAWETGVHLYQGHDSETLAQRRLPMKGIPIEWPVAVPKAPFVQEHFVFVLSKKPVDLRWLEAASPEEYLIARGRDGRPHAARDEVNPYDVVQVPYMLRMAEKTEEADAITQKSITGPQLPTPEDMEEWDELSSELKNVADVEAKGMLGGIMRTLKGIPKCVWVVNQHNEEITVVISQFSPTYDLTEGGINVSASGGGINFTRTLWRAPSALKVLAPQAENATDSLVSMPFWTRKDGFGVISIFVGPEKRLLIGNDRVPMGARVYFQGSPELKIVEYDSKNS</sequence>
<keyword evidence="3" id="KW-0378">Hydrolase</keyword>
<keyword evidence="2" id="KW-0053">Apoptosis</keyword>
<keyword evidence="7" id="KW-1185">Reference proteome</keyword>
<accession>A0A6A6I5I1</accession>
<keyword evidence="3" id="KW-0645">Protease</keyword>
<dbReference type="PANTHER" id="PTHR48104:SF30">
    <property type="entry name" value="METACASPASE-1"/>
    <property type="match status" value="1"/>
</dbReference>
<dbReference type="RefSeq" id="XP_033680798.1">
    <property type="nucleotide sequence ID" value="XM_033825052.1"/>
</dbReference>
<evidence type="ECO:0000256" key="1">
    <source>
        <dbReference type="ARBA" id="ARBA00009005"/>
    </source>
</evidence>
<dbReference type="GeneID" id="54578382"/>
<dbReference type="InterPro" id="IPR050452">
    <property type="entry name" value="Metacaspase"/>
</dbReference>
<evidence type="ECO:0000313" key="6">
    <source>
        <dbReference type="EMBL" id="KAF2245794.1"/>
    </source>
</evidence>
<dbReference type="InterPro" id="IPR029030">
    <property type="entry name" value="Caspase-like_dom_sf"/>
</dbReference>
<keyword evidence="4" id="KW-0865">Zymogen</keyword>
<evidence type="ECO:0000256" key="3">
    <source>
        <dbReference type="ARBA" id="ARBA00022807"/>
    </source>
</evidence>
<gene>
    <name evidence="6" type="ORF">BU26DRAFT_461112</name>
</gene>
<reference evidence="6" key="1">
    <citation type="journal article" date="2020" name="Stud. Mycol.">
        <title>101 Dothideomycetes genomes: a test case for predicting lifestyles and emergence of pathogens.</title>
        <authorList>
            <person name="Haridas S."/>
            <person name="Albert R."/>
            <person name="Binder M."/>
            <person name="Bloem J."/>
            <person name="Labutti K."/>
            <person name="Salamov A."/>
            <person name="Andreopoulos B."/>
            <person name="Baker S."/>
            <person name="Barry K."/>
            <person name="Bills G."/>
            <person name="Bluhm B."/>
            <person name="Cannon C."/>
            <person name="Castanera R."/>
            <person name="Culley D."/>
            <person name="Daum C."/>
            <person name="Ezra D."/>
            <person name="Gonzalez J."/>
            <person name="Henrissat B."/>
            <person name="Kuo A."/>
            <person name="Liang C."/>
            <person name="Lipzen A."/>
            <person name="Lutzoni F."/>
            <person name="Magnuson J."/>
            <person name="Mondo S."/>
            <person name="Nolan M."/>
            <person name="Ohm R."/>
            <person name="Pangilinan J."/>
            <person name="Park H.-J."/>
            <person name="Ramirez L."/>
            <person name="Alfaro M."/>
            <person name="Sun H."/>
            <person name="Tritt A."/>
            <person name="Yoshinaga Y."/>
            <person name="Zwiers L.-H."/>
            <person name="Turgeon B."/>
            <person name="Goodwin S."/>
            <person name="Spatafora J."/>
            <person name="Crous P."/>
            <person name="Grigoriev I."/>
        </authorList>
    </citation>
    <scope>NUCLEOTIDE SEQUENCE</scope>
    <source>
        <strain evidence="6">CBS 122368</strain>
    </source>
</reference>
<dbReference type="GO" id="GO:0004197">
    <property type="term" value="F:cysteine-type endopeptidase activity"/>
    <property type="evidence" value="ECO:0007669"/>
    <property type="project" value="InterPro"/>
</dbReference>
<dbReference type="PANTHER" id="PTHR48104">
    <property type="entry name" value="METACASPASE-4"/>
    <property type="match status" value="1"/>
</dbReference>
<dbReference type="Pfam" id="PF00656">
    <property type="entry name" value="Peptidase_C14"/>
    <property type="match status" value="1"/>
</dbReference>
<comment type="similarity">
    <text evidence="1">Belongs to the peptidase C14B family.</text>
</comment>
<dbReference type="SUPFAM" id="SSF52129">
    <property type="entry name" value="Caspase-like"/>
    <property type="match status" value="1"/>
</dbReference>
<dbReference type="EMBL" id="ML987199">
    <property type="protein sequence ID" value="KAF2245794.1"/>
    <property type="molecule type" value="Genomic_DNA"/>
</dbReference>
<evidence type="ECO:0000259" key="5">
    <source>
        <dbReference type="Pfam" id="PF00656"/>
    </source>
</evidence>
<dbReference type="GO" id="GO:0006508">
    <property type="term" value="P:proteolysis"/>
    <property type="evidence" value="ECO:0007669"/>
    <property type="project" value="InterPro"/>
</dbReference>